<dbReference type="SUPFAM" id="SSF51395">
    <property type="entry name" value="FMN-linked oxidoreductases"/>
    <property type="match status" value="1"/>
</dbReference>
<dbReference type="Gene3D" id="3.20.20.70">
    <property type="entry name" value="Aldolase class I"/>
    <property type="match status" value="1"/>
</dbReference>
<name>A0A974W3W4_9NOCA</name>
<gene>
    <name evidence="7" type="ORF">JWS13_14985</name>
</gene>
<keyword evidence="3" id="KW-0288">FMN</keyword>
<evidence type="ECO:0000256" key="1">
    <source>
        <dbReference type="ARBA" id="ARBA00001917"/>
    </source>
</evidence>
<evidence type="ECO:0000256" key="2">
    <source>
        <dbReference type="ARBA" id="ARBA00022630"/>
    </source>
</evidence>
<reference evidence="7 8" key="1">
    <citation type="journal article" date="2021" name="Microbiol. Resour. Announc.">
        <title>Complete Genome Sequences of Two Rhodococcus sp. Strains with Large and Linear Chromosomes, Isolated from Apple Rhizosphere.</title>
        <authorList>
            <person name="Benning S."/>
            <person name="Brugnone N."/>
            <person name="Siani R."/>
            <person name="Kublik S."/>
            <person name="Schloter M."/>
            <person name="Rad V."/>
        </authorList>
    </citation>
    <scope>NUCLEOTIDE SEQUENCE [LARGE SCALE GENOMIC DNA]</scope>
    <source>
        <strain evidence="7 8">R79</strain>
    </source>
</reference>
<evidence type="ECO:0000256" key="5">
    <source>
        <dbReference type="ARBA" id="ARBA00023002"/>
    </source>
</evidence>
<evidence type="ECO:0000313" key="7">
    <source>
        <dbReference type="EMBL" id="QSE89838.1"/>
    </source>
</evidence>
<dbReference type="PANTHER" id="PTHR43303:SF4">
    <property type="entry name" value="NADPH DEHYDROGENASE C23G7.10C-RELATED"/>
    <property type="match status" value="1"/>
</dbReference>
<evidence type="ECO:0000256" key="4">
    <source>
        <dbReference type="ARBA" id="ARBA00022857"/>
    </source>
</evidence>
<keyword evidence="5" id="KW-0560">Oxidoreductase</keyword>
<dbReference type="PANTHER" id="PTHR43303">
    <property type="entry name" value="NADPH DEHYDROGENASE C23G7.10C-RELATED"/>
    <property type="match status" value="1"/>
</dbReference>
<dbReference type="EMBL" id="CP070619">
    <property type="protein sequence ID" value="QSE89838.1"/>
    <property type="molecule type" value="Genomic_DNA"/>
</dbReference>
<keyword evidence="8" id="KW-1185">Reference proteome</keyword>
<accession>A0A974W3W4</accession>
<keyword evidence="4" id="KW-0521">NADP</keyword>
<evidence type="ECO:0000259" key="6">
    <source>
        <dbReference type="Pfam" id="PF00724"/>
    </source>
</evidence>
<dbReference type="Proteomes" id="UP000662986">
    <property type="component" value="Chromosome"/>
</dbReference>
<organism evidence="7 8">
    <name type="scientific">Rhodococcus pseudokoreensis</name>
    <dbReference type="NCBI Taxonomy" id="2811421"/>
    <lineage>
        <taxon>Bacteria</taxon>
        <taxon>Bacillati</taxon>
        <taxon>Actinomycetota</taxon>
        <taxon>Actinomycetes</taxon>
        <taxon>Mycobacteriales</taxon>
        <taxon>Nocardiaceae</taxon>
        <taxon>Rhodococcus</taxon>
    </lineage>
</organism>
<comment type="cofactor">
    <cofactor evidence="1">
        <name>FMN</name>
        <dbReference type="ChEBI" id="CHEBI:58210"/>
    </cofactor>
</comment>
<protein>
    <submittedName>
        <fullName evidence="7">NADH:flavin oxidoreductase/NADH oxidase</fullName>
    </submittedName>
</protein>
<dbReference type="Pfam" id="PF00724">
    <property type="entry name" value="Oxidored_FMN"/>
    <property type="match status" value="1"/>
</dbReference>
<dbReference type="InterPro" id="IPR044152">
    <property type="entry name" value="YqjM-like"/>
</dbReference>
<reference evidence="7 8" key="2">
    <citation type="journal article" date="2022" name="Arch. Microbiol.">
        <title>Rhodococcus pseudokoreensis sp. nov. isolated from the rhizosphere of young M26 apple rootstocks.</title>
        <authorList>
            <person name="Kampfer P."/>
            <person name="Glaeser S.P."/>
            <person name="Blom J."/>
            <person name="Wolf J."/>
            <person name="Benning S."/>
            <person name="Schloter M."/>
            <person name="Neumann-Schaal M."/>
        </authorList>
    </citation>
    <scope>NUCLEOTIDE SEQUENCE [LARGE SCALE GENOMIC DNA]</scope>
    <source>
        <strain evidence="7 8">R79</strain>
    </source>
</reference>
<evidence type="ECO:0000313" key="8">
    <source>
        <dbReference type="Proteomes" id="UP000662986"/>
    </source>
</evidence>
<keyword evidence="2" id="KW-0285">Flavoprotein</keyword>
<sequence length="378" mass="41147">MTAPPRPEELALSQPTIHRTRLFSPLTLRGVTFRNRLWVAPMCQFSADDGVPDDWHLVHLGSFAKGKAGLVLTEATGVSPEGRISPKCTGLWNDTQLEAFARINRFVTEHGSIPGIQLAHAGRKASAYVPWEGDGTVPISEGGWETVGPSATAWGDQAVPREMTVADIAKVVTDFADAAARALAAGFRVVEIHAAHGYLLHQFLSPITNRRTDDYGGDPDRRARLLREIIAAVRSVWPEELPLLLRISATDWAEDGWDVDDSVALIRSLEGSGIDLVDVSSGGLTPEQKITVGPGYQVPFARRIRNETTIPVAAVGLITDSSQAEQLLVDGAADAVFVGRNLLREPMWPLRAAKELGVEDTLDWPTPYRSARYRGNIP</sequence>
<dbReference type="CDD" id="cd02932">
    <property type="entry name" value="OYE_YqiM_FMN"/>
    <property type="match status" value="1"/>
</dbReference>
<dbReference type="InterPro" id="IPR013785">
    <property type="entry name" value="Aldolase_TIM"/>
</dbReference>
<dbReference type="InterPro" id="IPR001155">
    <property type="entry name" value="OxRdtase_FMN_N"/>
</dbReference>
<proteinExistence type="predicted"/>
<feature type="domain" description="NADH:flavin oxidoreductase/NADH oxidase N-terminal" evidence="6">
    <location>
        <begin position="22"/>
        <end position="356"/>
    </location>
</feature>
<evidence type="ECO:0000256" key="3">
    <source>
        <dbReference type="ARBA" id="ARBA00022643"/>
    </source>
</evidence>